<dbReference type="PROSITE" id="PS51409">
    <property type="entry name" value="ARGINASE_2"/>
    <property type="match status" value="1"/>
</dbReference>
<dbReference type="GO" id="GO:0005829">
    <property type="term" value="C:cytosol"/>
    <property type="evidence" value="ECO:0007669"/>
    <property type="project" value="TreeGrafter"/>
</dbReference>
<dbReference type="Gene3D" id="3.40.800.10">
    <property type="entry name" value="Ureohydrolase domain"/>
    <property type="match status" value="1"/>
</dbReference>
<keyword evidence="3" id="KW-0464">Manganese</keyword>
<dbReference type="RefSeq" id="WP_092473882.1">
    <property type="nucleotide sequence ID" value="NZ_FOOX01000018.1"/>
</dbReference>
<protein>
    <submittedName>
        <fullName evidence="5">Arginase</fullName>
    </submittedName>
</protein>
<dbReference type="PRINTS" id="PR00116">
    <property type="entry name" value="ARGINASE"/>
</dbReference>
<comment type="similarity">
    <text evidence="4">Belongs to the arginase family.</text>
</comment>
<organism evidence="5 6">
    <name type="scientific">Desulfotruncus arcticus DSM 17038</name>
    <dbReference type="NCBI Taxonomy" id="1121424"/>
    <lineage>
        <taxon>Bacteria</taxon>
        <taxon>Bacillati</taxon>
        <taxon>Bacillota</taxon>
        <taxon>Clostridia</taxon>
        <taxon>Eubacteriales</taxon>
        <taxon>Desulfallaceae</taxon>
        <taxon>Desulfotruncus</taxon>
    </lineage>
</organism>
<evidence type="ECO:0000313" key="6">
    <source>
        <dbReference type="Proteomes" id="UP000199337"/>
    </source>
</evidence>
<keyword evidence="6" id="KW-1185">Reference proteome</keyword>
<dbReference type="InterPro" id="IPR023696">
    <property type="entry name" value="Ureohydrolase_dom_sf"/>
</dbReference>
<accession>A0A1I2XV67</accession>
<dbReference type="GO" id="GO:0030145">
    <property type="term" value="F:manganese ion binding"/>
    <property type="evidence" value="ECO:0007669"/>
    <property type="project" value="TreeGrafter"/>
</dbReference>
<dbReference type="EMBL" id="FOOX01000018">
    <property type="protein sequence ID" value="SFH16011.1"/>
    <property type="molecule type" value="Genomic_DNA"/>
</dbReference>
<proteinExistence type="inferred from homology"/>
<dbReference type="AlphaFoldDB" id="A0A1I2XV67"/>
<dbReference type="Pfam" id="PF00491">
    <property type="entry name" value="Arginase"/>
    <property type="match status" value="1"/>
</dbReference>
<dbReference type="STRING" id="341036.SAMN05660649_04114"/>
<name>A0A1I2XV67_9FIRM</name>
<dbReference type="PANTHER" id="PTHR43782">
    <property type="entry name" value="ARGINASE"/>
    <property type="match status" value="1"/>
</dbReference>
<dbReference type="GO" id="GO:0004053">
    <property type="term" value="F:arginase activity"/>
    <property type="evidence" value="ECO:0007669"/>
    <property type="project" value="TreeGrafter"/>
</dbReference>
<sequence length="279" mass="30942">MPKDNLTNTVALFYPQWQGAGYAPELFDGTVALWDFFSPQIPSIMIQVDRQGELVKQNAIVGFEQIEKQLLNALTLLQDKKPSRVVTIGGGCDVDVAVISYLRTMHGRLGILWFDAHGDLNTPESSPSQLFHGMALRCLLEGGTGFGFQLPIPSISSKDVALLGVRDLDPPEKEYIENTGIPVMAAGEMTDGFPKRLVSQFRQIEKVYVHIDLDVLDPGEFAGVKCPALNGIRIKQLSSILQDIMERWDVIGLSLVENIEIDEKKLNVLEPIIQIAREL</sequence>
<evidence type="ECO:0000256" key="4">
    <source>
        <dbReference type="PROSITE-ProRule" id="PRU00742"/>
    </source>
</evidence>
<gene>
    <name evidence="5" type="ORF">SAMN05660649_04114</name>
</gene>
<dbReference type="CDD" id="cd09999">
    <property type="entry name" value="Arginase-like_1"/>
    <property type="match status" value="1"/>
</dbReference>
<dbReference type="SUPFAM" id="SSF52768">
    <property type="entry name" value="Arginase/deacetylase"/>
    <property type="match status" value="1"/>
</dbReference>
<dbReference type="InterPro" id="IPR006035">
    <property type="entry name" value="Ureohydrolase"/>
</dbReference>
<dbReference type="Proteomes" id="UP000199337">
    <property type="component" value="Unassembled WGS sequence"/>
</dbReference>
<keyword evidence="1" id="KW-0479">Metal-binding</keyword>
<dbReference type="PANTHER" id="PTHR43782:SF3">
    <property type="entry name" value="ARGINASE"/>
    <property type="match status" value="1"/>
</dbReference>
<dbReference type="OrthoDB" id="9788689at2"/>
<keyword evidence="2" id="KW-0378">Hydrolase</keyword>
<evidence type="ECO:0000256" key="3">
    <source>
        <dbReference type="ARBA" id="ARBA00023211"/>
    </source>
</evidence>
<evidence type="ECO:0000256" key="1">
    <source>
        <dbReference type="ARBA" id="ARBA00022723"/>
    </source>
</evidence>
<evidence type="ECO:0000313" key="5">
    <source>
        <dbReference type="EMBL" id="SFH16011.1"/>
    </source>
</evidence>
<reference evidence="6" key="1">
    <citation type="submission" date="2016-10" db="EMBL/GenBank/DDBJ databases">
        <authorList>
            <person name="Varghese N."/>
            <person name="Submissions S."/>
        </authorList>
    </citation>
    <scope>NUCLEOTIDE SEQUENCE [LARGE SCALE GENOMIC DNA]</scope>
    <source>
        <strain evidence="6">DSM 17038</strain>
    </source>
</reference>
<evidence type="ECO:0000256" key="2">
    <source>
        <dbReference type="ARBA" id="ARBA00022801"/>
    </source>
</evidence>